<evidence type="ECO:0000256" key="2">
    <source>
        <dbReference type="ARBA" id="ARBA00022750"/>
    </source>
</evidence>
<dbReference type="InterPro" id="IPR001461">
    <property type="entry name" value="Aspartic_peptidase_A1"/>
</dbReference>
<dbReference type="InterPro" id="IPR013154">
    <property type="entry name" value="ADH-like_N"/>
</dbReference>
<evidence type="ECO:0000313" key="9">
    <source>
        <dbReference type="Proteomes" id="UP000298327"/>
    </source>
</evidence>
<feature type="domain" description="Peptidase A1" evidence="7">
    <location>
        <begin position="70"/>
        <end position="390"/>
    </location>
</feature>
<protein>
    <recommendedName>
        <fullName evidence="7">Peptidase A1 domain-containing protein</fullName>
    </recommendedName>
</protein>
<dbReference type="STRING" id="205917.A0A4Y9YX77"/>
<sequence>MQLSSSFGALLSSVLLAVSTPSAVNAFPTGVRDAGLMLLGPETHNLTARAPAPIRLALKPVLADNYEQGYTASINIGTKAAAFNVLVDSGSSELWVISEDSQDLDGRNSIGEKSSTSFKETTDPFTSTYEDDSSLTGFVATDNVKVGGQTLPTFRFGVASTLQGKVAEQAIDGIMGFAKSTASHVKGPTVLEALAAAKLIPAAISGWSITRHAEGDTGEILLGAVNTQLFDDAHKVTMKNVVTAQSGDGLFRVTISSVSVGGAAVAGIANRAGAVDVGTSAIFVPQADLLAIRNHFPGAVPVEGGAAFAIPCNNQQGISLTIGGTAWPIDPPARPRCDSDARGGKQHVPVCYCRRRDRDGVGYRYSVLQECVPLTRRHERCGHDCAVGRWSRCVDGYGVMDLNTTYFVKAAIVKMRRSMAYQYVYTTDLNHPAMERPPLRHRRHKCAVTRRSAKISANGNPSSAPAPGPDNLPESEVSQADPQMSSASATRPVPGPGQVLVKVHAAALNPVDYWIEDLGVIVADFPAVAGSDGAGTIEVIAEDVTNWKKGDRVFFPGAFFSADRGNLSFDEASTIPLGISTAAGGMYQEMRPKWPGGAQLFPPWEQAGRGKYHDQPIAVIGGSSSVGQFALQLAKLSGFNPIITTASKANEEYCKQAGATHVIDYHVTPYSALPAAVTEITPKPIRFVYDAISLEESQKASWEILSSGGTVTVTLYPKIGKEGEAVEGKRVAYVHANVNEEFNHNIGNALYANLTKWLEEGVIRPNKIEVVEGGLGGVSSHLERLKKGQVSGLKLVVHPQETP</sequence>
<dbReference type="GO" id="GO:0004190">
    <property type="term" value="F:aspartic-type endopeptidase activity"/>
    <property type="evidence" value="ECO:0007669"/>
    <property type="project" value="UniProtKB-KW"/>
</dbReference>
<dbReference type="InterPro" id="IPR036291">
    <property type="entry name" value="NAD(P)-bd_dom_sf"/>
</dbReference>
<evidence type="ECO:0000256" key="1">
    <source>
        <dbReference type="ARBA" id="ARBA00007447"/>
    </source>
</evidence>
<dbReference type="SUPFAM" id="SSF50630">
    <property type="entry name" value="Acid proteases"/>
    <property type="match status" value="1"/>
</dbReference>
<dbReference type="InterPro" id="IPR021109">
    <property type="entry name" value="Peptidase_aspartic_dom_sf"/>
</dbReference>
<evidence type="ECO:0000313" key="8">
    <source>
        <dbReference type="EMBL" id="TFY66360.1"/>
    </source>
</evidence>
<dbReference type="GO" id="GO:0006508">
    <property type="term" value="P:proteolysis"/>
    <property type="evidence" value="ECO:0007669"/>
    <property type="project" value="UniProtKB-KW"/>
</dbReference>
<dbReference type="OrthoDB" id="3233595at2759"/>
<dbReference type="InterPro" id="IPR047122">
    <property type="entry name" value="Trans-enoyl_RdTase-like"/>
</dbReference>
<dbReference type="SUPFAM" id="SSF50129">
    <property type="entry name" value="GroES-like"/>
    <property type="match status" value="1"/>
</dbReference>
<dbReference type="Pfam" id="PF08240">
    <property type="entry name" value="ADH_N"/>
    <property type="match status" value="1"/>
</dbReference>
<dbReference type="Gene3D" id="3.40.50.720">
    <property type="entry name" value="NAD(P)-binding Rossmann-like Domain"/>
    <property type="match status" value="1"/>
</dbReference>
<dbReference type="AlphaFoldDB" id="A0A4Y9YX77"/>
<feature type="signal peptide" evidence="6">
    <location>
        <begin position="1"/>
        <end position="26"/>
    </location>
</feature>
<dbReference type="CDD" id="cd05471">
    <property type="entry name" value="pepsin_like"/>
    <property type="match status" value="1"/>
</dbReference>
<dbReference type="SMART" id="SM00829">
    <property type="entry name" value="PKS_ER"/>
    <property type="match status" value="1"/>
</dbReference>
<dbReference type="CDD" id="cd08249">
    <property type="entry name" value="enoyl_reductase_like"/>
    <property type="match status" value="1"/>
</dbReference>
<feature type="active site" evidence="3">
    <location>
        <position position="88"/>
    </location>
</feature>
<dbReference type="InterPro" id="IPR033121">
    <property type="entry name" value="PEPTIDASE_A1"/>
</dbReference>
<dbReference type="Pfam" id="PF00107">
    <property type="entry name" value="ADH_zinc_N"/>
    <property type="match status" value="1"/>
</dbReference>
<evidence type="ECO:0000256" key="3">
    <source>
        <dbReference type="PIRSR" id="PIRSR601461-1"/>
    </source>
</evidence>
<gene>
    <name evidence="8" type="ORF">EVG20_g4720</name>
</gene>
<dbReference type="PRINTS" id="PR00792">
    <property type="entry name" value="PEPSIN"/>
</dbReference>
<dbReference type="Proteomes" id="UP000298327">
    <property type="component" value="Unassembled WGS sequence"/>
</dbReference>
<feature type="compositionally biased region" description="Polar residues" evidence="5">
    <location>
        <begin position="476"/>
        <end position="489"/>
    </location>
</feature>
<keyword evidence="6" id="KW-0732">Signal</keyword>
<dbReference type="GO" id="GO:0016651">
    <property type="term" value="F:oxidoreductase activity, acting on NAD(P)H"/>
    <property type="evidence" value="ECO:0007669"/>
    <property type="project" value="InterPro"/>
</dbReference>
<dbReference type="InterPro" id="IPR034164">
    <property type="entry name" value="Pepsin-like_dom"/>
</dbReference>
<keyword evidence="4" id="KW-0645">Protease</keyword>
<evidence type="ECO:0000256" key="6">
    <source>
        <dbReference type="SAM" id="SignalP"/>
    </source>
</evidence>
<dbReference type="SUPFAM" id="SSF51735">
    <property type="entry name" value="NAD(P)-binding Rossmann-fold domains"/>
    <property type="match status" value="1"/>
</dbReference>
<dbReference type="InterPro" id="IPR011032">
    <property type="entry name" value="GroES-like_sf"/>
</dbReference>
<feature type="active site" evidence="3">
    <location>
        <position position="276"/>
    </location>
</feature>
<dbReference type="PROSITE" id="PS00141">
    <property type="entry name" value="ASP_PROTEASE"/>
    <property type="match status" value="1"/>
</dbReference>
<keyword evidence="2 4" id="KW-0064">Aspartyl protease</keyword>
<dbReference type="Pfam" id="PF00026">
    <property type="entry name" value="Asp"/>
    <property type="match status" value="1"/>
</dbReference>
<feature type="region of interest" description="Disordered" evidence="5">
    <location>
        <begin position="432"/>
        <end position="493"/>
    </location>
</feature>
<dbReference type="PANTHER" id="PTHR45348:SF2">
    <property type="entry name" value="ZINC-TYPE ALCOHOL DEHYDROGENASE-LIKE PROTEIN C2E1P3.01"/>
    <property type="match status" value="1"/>
</dbReference>
<feature type="compositionally biased region" description="Basic residues" evidence="5">
    <location>
        <begin position="439"/>
        <end position="453"/>
    </location>
</feature>
<name>A0A4Y9YX77_9AGAM</name>
<keyword evidence="4" id="KW-0378">Hydrolase</keyword>
<dbReference type="Gene3D" id="2.40.70.10">
    <property type="entry name" value="Acid Proteases"/>
    <property type="match status" value="2"/>
</dbReference>
<dbReference type="InterPro" id="IPR001969">
    <property type="entry name" value="Aspartic_peptidase_AS"/>
</dbReference>
<keyword evidence="9" id="KW-1185">Reference proteome</keyword>
<accession>A0A4Y9YX77</accession>
<proteinExistence type="inferred from homology"/>
<reference evidence="8 9" key="1">
    <citation type="submission" date="2019-02" db="EMBL/GenBank/DDBJ databases">
        <title>Genome sequencing of the rare red list fungi Dentipellis fragilis.</title>
        <authorList>
            <person name="Buettner E."/>
            <person name="Kellner H."/>
        </authorList>
    </citation>
    <scope>NUCLEOTIDE SEQUENCE [LARGE SCALE GENOMIC DNA]</scope>
    <source>
        <strain evidence="8 9">DSM 105465</strain>
    </source>
</reference>
<evidence type="ECO:0000256" key="4">
    <source>
        <dbReference type="RuleBase" id="RU000454"/>
    </source>
</evidence>
<evidence type="ECO:0000256" key="5">
    <source>
        <dbReference type="SAM" id="MobiDB-lite"/>
    </source>
</evidence>
<comment type="similarity">
    <text evidence="1 4">Belongs to the peptidase A1 family.</text>
</comment>
<organism evidence="8 9">
    <name type="scientific">Dentipellis fragilis</name>
    <dbReference type="NCBI Taxonomy" id="205917"/>
    <lineage>
        <taxon>Eukaryota</taxon>
        <taxon>Fungi</taxon>
        <taxon>Dikarya</taxon>
        <taxon>Basidiomycota</taxon>
        <taxon>Agaricomycotina</taxon>
        <taxon>Agaricomycetes</taxon>
        <taxon>Russulales</taxon>
        <taxon>Hericiaceae</taxon>
        <taxon>Dentipellis</taxon>
    </lineage>
</organism>
<evidence type="ECO:0000259" key="7">
    <source>
        <dbReference type="PROSITE" id="PS51767"/>
    </source>
</evidence>
<comment type="caution">
    <text evidence="8">The sequence shown here is derived from an EMBL/GenBank/DDBJ whole genome shotgun (WGS) entry which is preliminary data.</text>
</comment>
<dbReference type="InterPro" id="IPR020843">
    <property type="entry name" value="ER"/>
</dbReference>
<feature type="chain" id="PRO_5021259931" description="Peptidase A1 domain-containing protein" evidence="6">
    <location>
        <begin position="27"/>
        <end position="803"/>
    </location>
</feature>
<dbReference type="Gene3D" id="3.90.180.10">
    <property type="entry name" value="Medium-chain alcohol dehydrogenases, catalytic domain"/>
    <property type="match status" value="1"/>
</dbReference>
<dbReference type="PANTHER" id="PTHR45348">
    <property type="entry name" value="HYPOTHETICAL OXIDOREDUCTASE (EUROFUNG)"/>
    <property type="match status" value="1"/>
</dbReference>
<dbReference type="InterPro" id="IPR013149">
    <property type="entry name" value="ADH-like_C"/>
</dbReference>
<dbReference type="EMBL" id="SEOQ01000254">
    <property type="protein sequence ID" value="TFY66360.1"/>
    <property type="molecule type" value="Genomic_DNA"/>
</dbReference>
<dbReference type="PROSITE" id="PS51767">
    <property type="entry name" value="PEPTIDASE_A1"/>
    <property type="match status" value="1"/>
</dbReference>